<dbReference type="Gene3D" id="3.40.50.2300">
    <property type="match status" value="2"/>
</dbReference>
<protein>
    <submittedName>
        <fullName evidence="6">LacI family transcriptional regulator</fullName>
    </submittedName>
</protein>
<dbReference type="Gene3D" id="1.10.260.40">
    <property type="entry name" value="lambda repressor-like DNA-binding domains"/>
    <property type="match status" value="1"/>
</dbReference>
<dbReference type="Pfam" id="PF00356">
    <property type="entry name" value="LacI"/>
    <property type="match status" value="1"/>
</dbReference>
<evidence type="ECO:0000259" key="5">
    <source>
        <dbReference type="PROSITE" id="PS50932"/>
    </source>
</evidence>
<evidence type="ECO:0000313" key="7">
    <source>
        <dbReference type="Proteomes" id="UP001165586"/>
    </source>
</evidence>
<dbReference type="InterPro" id="IPR010982">
    <property type="entry name" value="Lambda_DNA-bd_dom_sf"/>
</dbReference>
<dbReference type="CDD" id="cd06267">
    <property type="entry name" value="PBP1_LacI_sugar_binding-like"/>
    <property type="match status" value="1"/>
</dbReference>
<evidence type="ECO:0000313" key="6">
    <source>
        <dbReference type="EMBL" id="MCS5732287.1"/>
    </source>
</evidence>
<dbReference type="EMBL" id="JANLCJ010000001">
    <property type="protein sequence ID" value="MCS5732287.1"/>
    <property type="molecule type" value="Genomic_DNA"/>
</dbReference>
<reference evidence="6" key="1">
    <citation type="submission" date="2022-08" db="EMBL/GenBank/DDBJ databases">
        <authorList>
            <person name="Deng Y."/>
            <person name="Han X.-F."/>
            <person name="Zhang Y.-Q."/>
        </authorList>
    </citation>
    <scope>NUCLEOTIDE SEQUENCE</scope>
    <source>
        <strain evidence="6">CPCC 203386</strain>
    </source>
</reference>
<feature type="region of interest" description="Disordered" evidence="4">
    <location>
        <begin position="327"/>
        <end position="347"/>
    </location>
</feature>
<dbReference type="RefSeq" id="WP_259536855.1">
    <property type="nucleotide sequence ID" value="NZ_JANLCJ010000001.1"/>
</dbReference>
<comment type="caution">
    <text evidence="6">The sequence shown here is derived from an EMBL/GenBank/DDBJ whole genome shotgun (WGS) entry which is preliminary data.</text>
</comment>
<dbReference type="PANTHER" id="PTHR30146:SF153">
    <property type="entry name" value="LACTOSE OPERON REPRESSOR"/>
    <property type="match status" value="1"/>
</dbReference>
<name>A0ABT2GWF3_9MICO</name>
<dbReference type="InterPro" id="IPR000843">
    <property type="entry name" value="HTH_LacI"/>
</dbReference>
<proteinExistence type="predicted"/>
<keyword evidence="7" id="KW-1185">Reference proteome</keyword>
<dbReference type="Pfam" id="PF13377">
    <property type="entry name" value="Peripla_BP_3"/>
    <property type="match status" value="1"/>
</dbReference>
<dbReference type="SUPFAM" id="SSF47413">
    <property type="entry name" value="lambda repressor-like DNA-binding domains"/>
    <property type="match status" value="1"/>
</dbReference>
<keyword evidence="2" id="KW-0238">DNA-binding</keyword>
<keyword evidence="3" id="KW-0804">Transcription</keyword>
<organism evidence="6 7">
    <name type="scientific">Herbiconiux daphne</name>
    <dbReference type="NCBI Taxonomy" id="2970914"/>
    <lineage>
        <taxon>Bacteria</taxon>
        <taxon>Bacillati</taxon>
        <taxon>Actinomycetota</taxon>
        <taxon>Actinomycetes</taxon>
        <taxon>Micrococcales</taxon>
        <taxon>Microbacteriaceae</taxon>
        <taxon>Herbiconiux</taxon>
    </lineage>
</organism>
<dbReference type="SMART" id="SM00354">
    <property type="entry name" value="HTH_LACI"/>
    <property type="match status" value="1"/>
</dbReference>
<dbReference type="PROSITE" id="PS00356">
    <property type="entry name" value="HTH_LACI_1"/>
    <property type="match status" value="1"/>
</dbReference>
<evidence type="ECO:0000256" key="2">
    <source>
        <dbReference type="ARBA" id="ARBA00023125"/>
    </source>
</evidence>
<dbReference type="InterPro" id="IPR028082">
    <property type="entry name" value="Peripla_BP_I"/>
</dbReference>
<dbReference type="CDD" id="cd01392">
    <property type="entry name" value="HTH_LacI"/>
    <property type="match status" value="1"/>
</dbReference>
<keyword evidence="1" id="KW-0805">Transcription regulation</keyword>
<gene>
    <name evidence="6" type="ORF">N1032_00825</name>
</gene>
<dbReference type="InterPro" id="IPR046335">
    <property type="entry name" value="LacI/GalR-like_sensor"/>
</dbReference>
<dbReference type="SUPFAM" id="SSF53822">
    <property type="entry name" value="Periplasmic binding protein-like I"/>
    <property type="match status" value="1"/>
</dbReference>
<evidence type="ECO:0000256" key="1">
    <source>
        <dbReference type="ARBA" id="ARBA00023015"/>
    </source>
</evidence>
<feature type="domain" description="HTH lacI-type" evidence="5">
    <location>
        <begin position="9"/>
        <end position="63"/>
    </location>
</feature>
<evidence type="ECO:0000256" key="3">
    <source>
        <dbReference type="ARBA" id="ARBA00023163"/>
    </source>
</evidence>
<sequence>MTSERPRSATIKDVARVAQVSMTTVSHALSAKRPVNAETAERIQAAIDALGYVPHSAARTLQAGKTFMLGLVVPDVSDPFFGRLAVAVERAADENDYGVVLSSSNGAPARDARYFNLLRSRSIDGLIYVAGSLRRDNQLAELARSFPIVLADEWVEGLDGIPLIASDNREGGRLVGAHLRDLGHTSAAVLAGPSGLRSAEERVAGFREVFPDAEVLAGDFSEATAFARTAELVARRHPSPTAIFASNDLAAFGVLDALAAAGLAVPTDVSVVGFDDVALARRIAPALTTVRQAVDEIGRQATQTLLELVAGDAPSAVPPCPVELVVRASTAPPPSPSSPSPSGKARL</sequence>
<evidence type="ECO:0000256" key="4">
    <source>
        <dbReference type="SAM" id="MobiDB-lite"/>
    </source>
</evidence>
<dbReference type="PROSITE" id="PS50932">
    <property type="entry name" value="HTH_LACI_2"/>
    <property type="match status" value="1"/>
</dbReference>
<accession>A0ABT2GWF3</accession>
<dbReference type="Proteomes" id="UP001165586">
    <property type="component" value="Unassembled WGS sequence"/>
</dbReference>
<dbReference type="PANTHER" id="PTHR30146">
    <property type="entry name" value="LACI-RELATED TRANSCRIPTIONAL REPRESSOR"/>
    <property type="match status" value="1"/>
</dbReference>